<comment type="caution">
    <text evidence="7">The sequence shown here is derived from an EMBL/GenBank/DDBJ whole genome shotgun (WGS) entry which is preliminary data.</text>
</comment>
<keyword evidence="1 4" id="KW-0349">Heme</keyword>
<dbReference type="Gene3D" id="1.10.760.10">
    <property type="entry name" value="Cytochrome c-like domain"/>
    <property type="match status" value="1"/>
</dbReference>
<dbReference type="GO" id="GO:0009055">
    <property type="term" value="F:electron transfer activity"/>
    <property type="evidence" value="ECO:0007669"/>
    <property type="project" value="InterPro"/>
</dbReference>
<evidence type="ECO:0000259" key="6">
    <source>
        <dbReference type="PROSITE" id="PS51007"/>
    </source>
</evidence>
<evidence type="ECO:0000256" key="3">
    <source>
        <dbReference type="ARBA" id="ARBA00023004"/>
    </source>
</evidence>
<evidence type="ECO:0000313" key="8">
    <source>
        <dbReference type="Proteomes" id="UP000317332"/>
    </source>
</evidence>
<gene>
    <name evidence="7" type="ORF">FJ651_09425</name>
</gene>
<organism evidence="7 8">
    <name type="scientific">Paucihalobacter ruber</name>
    <dbReference type="NCBI Taxonomy" id="2567861"/>
    <lineage>
        <taxon>Bacteria</taxon>
        <taxon>Pseudomonadati</taxon>
        <taxon>Bacteroidota</taxon>
        <taxon>Flavobacteriia</taxon>
        <taxon>Flavobacteriales</taxon>
        <taxon>Flavobacteriaceae</taxon>
        <taxon>Paucihalobacter</taxon>
    </lineage>
</organism>
<dbReference type="OrthoDB" id="1494333at2"/>
<dbReference type="SUPFAM" id="SSF46626">
    <property type="entry name" value="Cytochrome c"/>
    <property type="match status" value="1"/>
</dbReference>
<keyword evidence="3 4" id="KW-0408">Iron</keyword>
<dbReference type="InterPro" id="IPR021796">
    <property type="entry name" value="Tll0287-like_dom"/>
</dbReference>
<dbReference type="PROSITE" id="PS51257">
    <property type="entry name" value="PROKAR_LIPOPROTEIN"/>
    <property type="match status" value="1"/>
</dbReference>
<keyword evidence="2 4" id="KW-0479">Metal-binding</keyword>
<dbReference type="GO" id="GO:0046872">
    <property type="term" value="F:metal ion binding"/>
    <property type="evidence" value="ECO:0007669"/>
    <property type="project" value="UniProtKB-KW"/>
</dbReference>
<accession>A0A506PHJ4</accession>
<dbReference type="Proteomes" id="UP000317332">
    <property type="component" value="Unassembled WGS sequence"/>
</dbReference>
<evidence type="ECO:0000256" key="5">
    <source>
        <dbReference type="SAM" id="MobiDB-lite"/>
    </source>
</evidence>
<evidence type="ECO:0000256" key="1">
    <source>
        <dbReference type="ARBA" id="ARBA00022617"/>
    </source>
</evidence>
<feature type="compositionally biased region" description="Gly residues" evidence="5">
    <location>
        <begin position="154"/>
        <end position="170"/>
    </location>
</feature>
<proteinExistence type="predicted"/>
<keyword evidence="8" id="KW-1185">Reference proteome</keyword>
<dbReference type="Pfam" id="PF11845">
    <property type="entry name" value="Tll0287-like"/>
    <property type="match status" value="1"/>
</dbReference>
<dbReference type="InterPro" id="IPR036909">
    <property type="entry name" value="Cyt_c-like_dom_sf"/>
</dbReference>
<evidence type="ECO:0000313" key="7">
    <source>
        <dbReference type="EMBL" id="TPV33303.1"/>
    </source>
</evidence>
<feature type="region of interest" description="Disordered" evidence="5">
    <location>
        <begin position="153"/>
        <end position="183"/>
    </location>
</feature>
<sequence length="347" mass="39445">MKFFQLLSLIAIVVVQSCDSNKKESQYAVRTFEKQQNNQDHPGKKLMETNCYVCHSPTAGHDDRIGPPMIAIKRHYIDSNTTKEDFIASMQSWIKNPNEADAKMKGAVRRFGVMPKTPYPESTIEKIAEYMYDFEIEQPEWFEDHYNEMNPGARGKGMGRGQGQGKGMGNRYGANENQQQQQVKSYEDIGLEYAMSTKAILGKNLMTQIQKNGTEAAVDFCNIKAIHLTDSMAKVHNANIKRVTDKPRNGDNLANQEELSYIAHFKSVIAKNQEPEAIVLENENDVRFYYPITTNAMCLQCHGKPNQDITPKTSLTLKERYPADQATGYGLNEVRGIWSIKFNKEHE</sequence>
<feature type="domain" description="Cytochrome c" evidence="6">
    <location>
        <begin position="38"/>
        <end position="135"/>
    </location>
</feature>
<dbReference type="AlphaFoldDB" id="A0A506PHJ4"/>
<dbReference type="EMBL" id="VHIQ01000004">
    <property type="protein sequence ID" value="TPV33303.1"/>
    <property type="molecule type" value="Genomic_DNA"/>
</dbReference>
<dbReference type="PROSITE" id="PS51007">
    <property type="entry name" value="CYTC"/>
    <property type="match status" value="1"/>
</dbReference>
<reference evidence="7 8" key="1">
    <citation type="submission" date="2019-06" db="EMBL/GenBank/DDBJ databases">
        <title>Flavobacteriaceae Paucihalobacterium erythroidium CWB-1, complete genome.</title>
        <authorList>
            <person name="Wu S."/>
        </authorList>
    </citation>
    <scope>NUCLEOTIDE SEQUENCE [LARGE SCALE GENOMIC DNA]</scope>
    <source>
        <strain evidence="7 8">CWB-1</strain>
    </source>
</reference>
<dbReference type="RefSeq" id="WP_140990265.1">
    <property type="nucleotide sequence ID" value="NZ_VHIQ01000004.1"/>
</dbReference>
<name>A0A506PHJ4_9FLAO</name>
<evidence type="ECO:0000256" key="4">
    <source>
        <dbReference type="PROSITE-ProRule" id="PRU00433"/>
    </source>
</evidence>
<dbReference type="InterPro" id="IPR009056">
    <property type="entry name" value="Cyt_c-like_dom"/>
</dbReference>
<evidence type="ECO:0000256" key="2">
    <source>
        <dbReference type="ARBA" id="ARBA00022723"/>
    </source>
</evidence>
<protein>
    <submittedName>
        <fullName evidence="7">DUF3365 domain-containing protein</fullName>
    </submittedName>
</protein>
<dbReference type="GO" id="GO:0020037">
    <property type="term" value="F:heme binding"/>
    <property type="evidence" value="ECO:0007669"/>
    <property type="project" value="InterPro"/>
</dbReference>